<dbReference type="FunFam" id="1.10.510.10:FF:001796">
    <property type="entry name" value="UNC51-like kinase, putative"/>
    <property type="match status" value="1"/>
</dbReference>
<dbReference type="InterPro" id="IPR045269">
    <property type="entry name" value="Atg1-like"/>
</dbReference>
<dbReference type="PANTHER" id="PTHR24348:SF22">
    <property type="entry name" value="NON-SPECIFIC SERINE_THREONINE PROTEIN KINASE"/>
    <property type="match status" value="1"/>
</dbReference>
<dbReference type="PANTHER" id="PTHR24348">
    <property type="entry name" value="SERINE/THREONINE-PROTEIN KINASE UNC-51-RELATED"/>
    <property type="match status" value="1"/>
</dbReference>
<dbReference type="GO" id="GO:0005829">
    <property type="term" value="C:cytosol"/>
    <property type="evidence" value="ECO:0007669"/>
    <property type="project" value="TreeGrafter"/>
</dbReference>
<dbReference type="PROSITE" id="PS00108">
    <property type="entry name" value="PROTEIN_KINASE_ST"/>
    <property type="match status" value="1"/>
</dbReference>
<dbReference type="GO" id="GO:0005776">
    <property type="term" value="C:autophagosome"/>
    <property type="evidence" value="ECO:0007669"/>
    <property type="project" value="TreeGrafter"/>
</dbReference>
<keyword evidence="1" id="KW-0808">Transferase</keyword>
<sequence length="540" mass="63556">MKKRIKRLQGSSYVISLEPEDILGQGSFGKVVRAYDLDNREEQLVAKIMEIGTQSKLDSLQHELTVLEQFQSDHQNLVQYKRKKLQSSKACYIIMEYCNAGTLEDKMKNKFWSEAEVMDFLSQFCSGYRELFMQNIIHRDLKPANIMIHDRLYKITDFGLAKIVNTLVDKLTISFKGTPLYMAPEMIQEEATADPKIDMWSLGIILYRMLYNKYPFLIQNKKYDRETAFSDIVNNALNIPPTPKRSEFIISLLQRMLKKSTKDRIGWEELFSLPQIKIQYQPQINQNLQMISSSVFIQQMVIQKVSLIKVQPFKNKKVLSLVSQILTEEDLKKQSEEKDKEQKQILNEMMSNLNHKLQIQLQINSIEDILFYFHEQIFFLDKVAMRVYRLNQVIPTIDFNITYNITAEILNQALGLIQKLQKLQPLSLVQQNLYKQSDNYQIFQSLLQQDQLGLEDFYIEIKNKIVSNLKNPINQLFQIISNQPTINSIVQIYITIKYLKDSQHINELNFSIMEDFWTYYENVENTSEQEALQYLQKELT</sequence>
<dbReference type="SMART" id="SM00220">
    <property type="entry name" value="S_TKc"/>
    <property type="match status" value="1"/>
</dbReference>
<evidence type="ECO:0000256" key="1">
    <source>
        <dbReference type="ARBA" id="ARBA00022679"/>
    </source>
</evidence>
<protein>
    <recommendedName>
        <fullName evidence="6">Protein kinase domain-containing protein</fullName>
    </recommendedName>
</protein>
<proteinExistence type="predicted"/>
<dbReference type="PROSITE" id="PS00107">
    <property type="entry name" value="PROTEIN_KINASE_ATP"/>
    <property type="match status" value="1"/>
</dbReference>
<evidence type="ECO:0000256" key="3">
    <source>
        <dbReference type="ARBA" id="ARBA00022777"/>
    </source>
</evidence>
<gene>
    <name evidence="7" type="ORF">PSON_ATCC_30995.1.T0030080</name>
</gene>
<dbReference type="GO" id="GO:0000045">
    <property type="term" value="P:autophagosome assembly"/>
    <property type="evidence" value="ECO:0007669"/>
    <property type="project" value="TreeGrafter"/>
</dbReference>
<dbReference type="InterPro" id="IPR008271">
    <property type="entry name" value="Ser/Thr_kinase_AS"/>
</dbReference>
<evidence type="ECO:0000256" key="5">
    <source>
        <dbReference type="PROSITE-ProRule" id="PRU10141"/>
    </source>
</evidence>
<feature type="binding site" evidence="5">
    <location>
        <position position="47"/>
    </location>
    <ligand>
        <name>ATP</name>
        <dbReference type="ChEBI" id="CHEBI:30616"/>
    </ligand>
</feature>
<evidence type="ECO:0000313" key="8">
    <source>
        <dbReference type="Proteomes" id="UP000692954"/>
    </source>
</evidence>
<dbReference type="EMBL" id="CAJJDN010000003">
    <property type="protein sequence ID" value="CAD8048123.1"/>
    <property type="molecule type" value="Genomic_DNA"/>
</dbReference>
<dbReference type="AlphaFoldDB" id="A0A8S1JYN1"/>
<dbReference type="CDD" id="cd00180">
    <property type="entry name" value="PKc"/>
    <property type="match status" value="1"/>
</dbReference>
<dbReference type="InterPro" id="IPR017441">
    <property type="entry name" value="Protein_kinase_ATP_BS"/>
</dbReference>
<dbReference type="GO" id="GO:0005524">
    <property type="term" value="F:ATP binding"/>
    <property type="evidence" value="ECO:0007669"/>
    <property type="project" value="UniProtKB-UniRule"/>
</dbReference>
<reference evidence="7" key="1">
    <citation type="submission" date="2021-01" db="EMBL/GenBank/DDBJ databases">
        <authorList>
            <consortium name="Genoscope - CEA"/>
            <person name="William W."/>
        </authorList>
    </citation>
    <scope>NUCLEOTIDE SEQUENCE</scope>
</reference>
<keyword evidence="3" id="KW-0418">Kinase</keyword>
<evidence type="ECO:0000313" key="7">
    <source>
        <dbReference type="EMBL" id="CAD8048123.1"/>
    </source>
</evidence>
<dbReference type="GO" id="GO:0000407">
    <property type="term" value="C:phagophore assembly site"/>
    <property type="evidence" value="ECO:0007669"/>
    <property type="project" value="TreeGrafter"/>
</dbReference>
<dbReference type="GO" id="GO:0004674">
    <property type="term" value="F:protein serine/threonine kinase activity"/>
    <property type="evidence" value="ECO:0007669"/>
    <property type="project" value="InterPro"/>
</dbReference>
<accession>A0A8S1JYN1</accession>
<keyword evidence="8" id="KW-1185">Reference proteome</keyword>
<feature type="domain" description="Protein kinase" evidence="6">
    <location>
        <begin position="17"/>
        <end position="276"/>
    </location>
</feature>
<evidence type="ECO:0000256" key="2">
    <source>
        <dbReference type="ARBA" id="ARBA00022741"/>
    </source>
</evidence>
<dbReference type="GO" id="GO:0010506">
    <property type="term" value="P:regulation of autophagy"/>
    <property type="evidence" value="ECO:0007669"/>
    <property type="project" value="InterPro"/>
</dbReference>
<dbReference type="OrthoDB" id="292749at2759"/>
<keyword evidence="4 5" id="KW-0067">ATP-binding</keyword>
<dbReference type="PROSITE" id="PS50011">
    <property type="entry name" value="PROTEIN_KINASE_DOM"/>
    <property type="match status" value="1"/>
</dbReference>
<dbReference type="GO" id="GO:0016020">
    <property type="term" value="C:membrane"/>
    <property type="evidence" value="ECO:0007669"/>
    <property type="project" value="TreeGrafter"/>
</dbReference>
<dbReference type="InterPro" id="IPR000719">
    <property type="entry name" value="Prot_kinase_dom"/>
</dbReference>
<comment type="caution">
    <text evidence="7">The sequence shown here is derived from an EMBL/GenBank/DDBJ whole genome shotgun (WGS) entry which is preliminary data.</text>
</comment>
<evidence type="ECO:0000256" key="4">
    <source>
        <dbReference type="ARBA" id="ARBA00022840"/>
    </source>
</evidence>
<name>A0A8S1JYN1_9CILI</name>
<dbReference type="Pfam" id="PF00069">
    <property type="entry name" value="Pkinase"/>
    <property type="match status" value="1"/>
</dbReference>
<organism evidence="7 8">
    <name type="scientific">Paramecium sonneborni</name>
    <dbReference type="NCBI Taxonomy" id="65129"/>
    <lineage>
        <taxon>Eukaryota</taxon>
        <taxon>Sar</taxon>
        <taxon>Alveolata</taxon>
        <taxon>Ciliophora</taxon>
        <taxon>Intramacronucleata</taxon>
        <taxon>Oligohymenophorea</taxon>
        <taxon>Peniculida</taxon>
        <taxon>Parameciidae</taxon>
        <taxon>Paramecium</taxon>
    </lineage>
</organism>
<evidence type="ECO:0000259" key="6">
    <source>
        <dbReference type="PROSITE" id="PS50011"/>
    </source>
</evidence>
<dbReference type="Proteomes" id="UP000692954">
    <property type="component" value="Unassembled WGS sequence"/>
</dbReference>
<keyword evidence="2 5" id="KW-0547">Nucleotide-binding</keyword>